<organism evidence="3 4">
    <name type="scientific">Alloprevotella rava F0323</name>
    <dbReference type="NCBI Taxonomy" id="679199"/>
    <lineage>
        <taxon>Bacteria</taxon>
        <taxon>Pseudomonadati</taxon>
        <taxon>Bacteroidota</taxon>
        <taxon>Bacteroidia</taxon>
        <taxon>Bacteroidales</taxon>
        <taxon>Prevotellaceae</taxon>
        <taxon>Alloprevotella</taxon>
    </lineage>
</organism>
<accession>G5G9C6</accession>
<evidence type="ECO:0000313" key="3">
    <source>
        <dbReference type="EMBL" id="EHG24611.1"/>
    </source>
</evidence>
<dbReference type="Gene3D" id="3.90.850.10">
    <property type="entry name" value="Fumarylacetoacetase-like, C-terminal domain"/>
    <property type="match status" value="1"/>
</dbReference>
<dbReference type="PANTHER" id="PTHR11820">
    <property type="entry name" value="ACYLPYRUVASE"/>
    <property type="match status" value="1"/>
</dbReference>
<evidence type="ECO:0000313" key="4">
    <source>
        <dbReference type="Proteomes" id="UP000015993"/>
    </source>
</evidence>
<name>G5G9C6_9BACT</name>
<dbReference type="SUPFAM" id="SSF56529">
    <property type="entry name" value="FAH"/>
    <property type="match status" value="1"/>
</dbReference>
<keyword evidence="4" id="KW-1185">Reference proteome</keyword>
<proteinExistence type="predicted"/>
<dbReference type="InterPro" id="IPR011234">
    <property type="entry name" value="Fumarylacetoacetase-like_C"/>
</dbReference>
<dbReference type="STRING" id="679199.HMPREF9332_00177"/>
<dbReference type="AlphaFoldDB" id="G5G9C6"/>
<dbReference type="EMBL" id="ACZK01000006">
    <property type="protein sequence ID" value="EHG24611.1"/>
    <property type="molecule type" value="Genomic_DNA"/>
</dbReference>
<protein>
    <recommendedName>
        <fullName evidence="2">Fumarylacetoacetase-like C-terminal domain-containing protein</fullName>
    </recommendedName>
</protein>
<dbReference type="OrthoDB" id="9805307at2"/>
<dbReference type="InterPro" id="IPR036663">
    <property type="entry name" value="Fumarylacetoacetase_C_sf"/>
</dbReference>
<dbReference type="Pfam" id="PF01557">
    <property type="entry name" value="FAA_hydrolase"/>
    <property type="match status" value="1"/>
</dbReference>
<dbReference type="PANTHER" id="PTHR11820:SF7">
    <property type="entry name" value="ACYLPYRUVASE FAHD1, MITOCHONDRIAL"/>
    <property type="match status" value="1"/>
</dbReference>
<evidence type="ECO:0000256" key="1">
    <source>
        <dbReference type="ARBA" id="ARBA00022723"/>
    </source>
</evidence>
<dbReference type="RefSeq" id="WP_009346588.1">
    <property type="nucleotide sequence ID" value="NZ_JH376827.1"/>
</dbReference>
<keyword evidence="1" id="KW-0479">Metal-binding</keyword>
<dbReference type="HOGENOM" id="CLU_028458_5_2_10"/>
<sequence length="188" mass="20924">MKIFILSNNYTEIGSIFMIPDTALNQIGRPAFLPDYALPAVGRAHLVIRINRLGKGISERFSSRYFSEITVGVHFTASQLLKELQELRAPWDLAVGFDGAASIGRFVPMGKFCNHHIEILAGKKSLCEYDTQEMLVKPNEIVAKLSRTYRLCQGDLIFLGSPMSFSTDIDTRITLSLDGSSLSSFMVK</sequence>
<comment type="caution">
    <text evidence="3">The sequence shown here is derived from an EMBL/GenBank/DDBJ whole genome shotgun (WGS) entry which is preliminary data.</text>
</comment>
<dbReference type="Proteomes" id="UP000015993">
    <property type="component" value="Unassembled WGS sequence"/>
</dbReference>
<dbReference type="eggNOG" id="COG0179">
    <property type="taxonomic scope" value="Bacteria"/>
</dbReference>
<reference evidence="3 4" key="1">
    <citation type="submission" date="2011-08" db="EMBL/GenBank/DDBJ databases">
        <title>The Genome Sequence of Prevotella sp. oral taxon 302 str. F0323.</title>
        <authorList>
            <consortium name="The Broad Institute Genome Sequencing Platform"/>
            <person name="Earl A."/>
            <person name="Ward D."/>
            <person name="Feldgarden M."/>
            <person name="Gevers D."/>
            <person name="Izard J."/>
            <person name="Blanton J.M."/>
            <person name="Baranova O.V."/>
            <person name="Tanner A.C."/>
            <person name="Dewhirst F.E."/>
            <person name="Young S.K."/>
            <person name="Zeng Q."/>
            <person name="Gargeya S."/>
            <person name="Fitzgerald M."/>
            <person name="Haas B."/>
            <person name="Abouelleil A."/>
            <person name="Alvarado L."/>
            <person name="Arachchi H.M."/>
            <person name="Berlin A."/>
            <person name="Brown A."/>
            <person name="Chapman S.B."/>
            <person name="Chen Z."/>
            <person name="Dunbar C."/>
            <person name="Freedman E."/>
            <person name="Gearin G."/>
            <person name="Gellesch M."/>
            <person name="Goldberg J."/>
            <person name="Griggs A."/>
            <person name="Gujja S."/>
            <person name="Heiman D."/>
            <person name="Howarth C."/>
            <person name="Larson L."/>
            <person name="Lui A."/>
            <person name="MacDonald P.J.P."/>
            <person name="Montmayeur A."/>
            <person name="Murphy C."/>
            <person name="Neiman D."/>
            <person name="Pearson M."/>
            <person name="Priest M."/>
            <person name="Roberts A."/>
            <person name="Saif S."/>
            <person name="Shea T."/>
            <person name="Shenoy N."/>
            <person name="Sisk P."/>
            <person name="Stolte C."/>
            <person name="Sykes S."/>
            <person name="Wortman J."/>
            <person name="Nusbaum C."/>
            <person name="Birren B."/>
        </authorList>
    </citation>
    <scope>NUCLEOTIDE SEQUENCE [LARGE SCALE GENOMIC DNA]</scope>
    <source>
        <strain evidence="3 4">F0323</strain>
    </source>
</reference>
<evidence type="ECO:0000259" key="2">
    <source>
        <dbReference type="Pfam" id="PF01557"/>
    </source>
</evidence>
<dbReference type="GO" id="GO:0018773">
    <property type="term" value="F:acetylpyruvate hydrolase activity"/>
    <property type="evidence" value="ECO:0007669"/>
    <property type="project" value="TreeGrafter"/>
</dbReference>
<dbReference type="GO" id="GO:0046872">
    <property type="term" value="F:metal ion binding"/>
    <property type="evidence" value="ECO:0007669"/>
    <property type="project" value="UniProtKB-KW"/>
</dbReference>
<feature type="domain" description="Fumarylacetoacetase-like C-terminal" evidence="2">
    <location>
        <begin position="15"/>
        <end position="164"/>
    </location>
</feature>
<gene>
    <name evidence="3" type="ORF">HMPREF9332_00177</name>
</gene>